<keyword evidence="1" id="KW-0812">Transmembrane</keyword>
<evidence type="ECO:0000256" key="1">
    <source>
        <dbReference type="SAM" id="Phobius"/>
    </source>
</evidence>
<dbReference type="AlphaFoldDB" id="A0A5B0DPV2"/>
<sequence length="211" mass="22307">MVQQSQQRRPLASRNTGWANRLARLLLATPITPNMISLFGIGFAAIGAALLAFAPMTPWLFLVAAVMVQLRLLCNLLDGMVAVEGGRHSPTGALYNEAPDRVEDCLLLIGCGYAALLPELGYLAAIGAVATAYVRAFGASLGLGQDYRGPMAKPHRMAVLTAGAVLAFFEVSFNGTLYTIQIALAAILFGTAITCVRRLSAIASGLREQGQ</sequence>
<keyword evidence="3" id="KW-1185">Reference proteome</keyword>
<dbReference type="EMBL" id="VTWH01000005">
    <property type="protein sequence ID" value="KAA0968506.1"/>
    <property type="molecule type" value="Genomic_DNA"/>
</dbReference>
<keyword evidence="1" id="KW-0472">Membrane</keyword>
<feature type="transmembrane region" description="Helical" evidence="1">
    <location>
        <begin position="31"/>
        <end position="53"/>
    </location>
</feature>
<protein>
    <submittedName>
        <fullName evidence="2">CDP-alcohol phosphatidyltransferase family protein</fullName>
    </submittedName>
</protein>
<gene>
    <name evidence="2" type="ORF">FPY71_16590</name>
</gene>
<reference evidence="2 3" key="1">
    <citation type="submission" date="2019-08" db="EMBL/GenBank/DDBJ databases">
        <title>Aureimonas fodiniaquatilis sp. nov., isolated from a coal mine wastewater.</title>
        <authorList>
            <person name="Kim W."/>
        </authorList>
    </citation>
    <scope>NUCLEOTIDE SEQUENCE [LARGE SCALE GENOMIC DNA]</scope>
    <source>
        <strain evidence="2 3">CAU 1482</strain>
    </source>
</reference>
<feature type="transmembrane region" description="Helical" evidence="1">
    <location>
        <begin position="179"/>
        <end position="199"/>
    </location>
</feature>
<name>A0A5B0DPV2_9HYPH</name>
<accession>A0A5B0DPV2</accession>
<dbReference type="RefSeq" id="WP_149301455.1">
    <property type="nucleotide sequence ID" value="NZ_VTWH01000005.1"/>
</dbReference>
<keyword evidence="1" id="KW-1133">Transmembrane helix</keyword>
<evidence type="ECO:0000313" key="2">
    <source>
        <dbReference type="EMBL" id="KAA0968506.1"/>
    </source>
</evidence>
<dbReference type="Gene3D" id="1.20.120.1760">
    <property type="match status" value="1"/>
</dbReference>
<proteinExistence type="predicted"/>
<dbReference type="Proteomes" id="UP000324738">
    <property type="component" value="Unassembled WGS sequence"/>
</dbReference>
<dbReference type="InterPro" id="IPR043130">
    <property type="entry name" value="CDP-OH_PTrfase_TM_dom"/>
</dbReference>
<feature type="transmembrane region" description="Helical" evidence="1">
    <location>
        <begin position="157"/>
        <end position="173"/>
    </location>
</feature>
<comment type="caution">
    <text evidence="2">The sequence shown here is derived from an EMBL/GenBank/DDBJ whole genome shotgun (WGS) entry which is preliminary data.</text>
</comment>
<organism evidence="2 3">
    <name type="scientific">Aureimonas fodinaquatilis</name>
    <dbReference type="NCBI Taxonomy" id="2565783"/>
    <lineage>
        <taxon>Bacteria</taxon>
        <taxon>Pseudomonadati</taxon>
        <taxon>Pseudomonadota</taxon>
        <taxon>Alphaproteobacteria</taxon>
        <taxon>Hyphomicrobiales</taxon>
        <taxon>Aurantimonadaceae</taxon>
        <taxon>Aureimonas</taxon>
    </lineage>
</organism>
<keyword evidence="2" id="KW-0808">Transferase</keyword>
<evidence type="ECO:0000313" key="3">
    <source>
        <dbReference type="Proteomes" id="UP000324738"/>
    </source>
</evidence>
<dbReference type="GO" id="GO:0016740">
    <property type="term" value="F:transferase activity"/>
    <property type="evidence" value="ECO:0007669"/>
    <property type="project" value="UniProtKB-KW"/>
</dbReference>
<dbReference type="OrthoDB" id="1034332at2"/>